<reference evidence="2" key="1">
    <citation type="journal article" date="2017" name="Front. Plant Sci.">
        <title>Climate Clever Clovers: New Paradigm to Reduce the Environmental Footprint of Ruminants by Breeding Low Methanogenic Forages Utilizing Haplotype Variation.</title>
        <authorList>
            <person name="Kaur P."/>
            <person name="Appels R."/>
            <person name="Bayer P.E."/>
            <person name="Keeble-Gagnere G."/>
            <person name="Wang J."/>
            <person name="Hirakawa H."/>
            <person name="Shirasawa K."/>
            <person name="Vercoe P."/>
            <person name="Stefanova K."/>
            <person name="Durmic Z."/>
            <person name="Nichols P."/>
            <person name="Revell C."/>
            <person name="Isobe S.N."/>
            <person name="Edwards D."/>
            <person name="Erskine W."/>
        </authorList>
    </citation>
    <scope>NUCLEOTIDE SEQUENCE [LARGE SCALE GENOMIC DNA]</scope>
    <source>
        <strain evidence="2">cv. Daliak</strain>
    </source>
</reference>
<dbReference type="PANTHER" id="PTHR47481:SF30">
    <property type="entry name" value="CCHC-TYPE DOMAIN-CONTAINING PROTEIN"/>
    <property type="match status" value="1"/>
</dbReference>
<dbReference type="OrthoDB" id="1752257at2759"/>
<proteinExistence type="predicted"/>
<organism evidence="1 2">
    <name type="scientific">Trifolium subterraneum</name>
    <name type="common">Subterranean clover</name>
    <dbReference type="NCBI Taxonomy" id="3900"/>
    <lineage>
        <taxon>Eukaryota</taxon>
        <taxon>Viridiplantae</taxon>
        <taxon>Streptophyta</taxon>
        <taxon>Embryophyta</taxon>
        <taxon>Tracheophyta</taxon>
        <taxon>Spermatophyta</taxon>
        <taxon>Magnoliopsida</taxon>
        <taxon>eudicotyledons</taxon>
        <taxon>Gunneridae</taxon>
        <taxon>Pentapetalae</taxon>
        <taxon>rosids</taxon>
        <taxon>fabids</taxon>
        <taxon>Fabales</taxon>
        <taxon>Fabaceae</taxon>
        <taxon>Papilionoideae</taxon>
        <taxon>50 kb inversion clade</taxon>
        <taxon>NPAAA clade</taxon>
        <taxon>Hologalegina</taxon>
        <taxon>IRL clade</taxon>
        <taxon>Trifolieae</taxon>
        <taxon>Trifolium</taxon>
    </lineage>
</organism>
<sequence>MANPFNIEGVFTSSQTKIANLISVRLDDKNFKQWKQQVSGVIRGFSLQKYITNPVVLEQFLFDADHTAGTVNPLYQAWENQDALDEIHRHFETLLNTKARQLRSELRTLSKGDRKIEEFIQRVRMINESLISDDSTTLAKLSSISIGDHVPHRNLIEIVLNALPKEYDSVVVAVASNASSVSLDELESHLLGHESLLEKNKKQNQLDAATVNLAQSSPSLPSSQMSTSDPLASVFLIGTSHINAHENQGGGWRGGRSGSGGRYGGRGGRGTTSCEICHKNNHDASYCRFRYSTPSQGYGYGYGYGFGYRPQAPQASSQFPMSYGYGFPRPSIPPAPQAMLTGGDPNFSNQWWYPDSGAFHHVTPDPSNLSDTTYLLGSDQVLIGNGQVPAITKNLMSVSKFAQDNNVFFEFHPTFCLVKS</sequence>
<accession>A0A2Z6LVU9</accession>
<evidence type="ECO:0000313" key="1">
    <source>
        <dbReference type="EMBL" id="GAU22178.1"/>
    </source>
</evidence>
<protein>
    <recommendedName>
        <fullName evidence="3">Retrotransposon Copia-like N-terminal domain-containing protein</fullName>
    </recommendedName>
</protein>
<name>A0A2Z6LVU9_TRISU</name>
<dbReference type="AlphaFoldDB" id="A0A2Z6LVU9"/>
<gene>
    <name evidence="1" type="ORF">TSUD_252060</name>
</gene>
<dbReference type="EMBL" id="DF973242">
    <property type="protein sequence ID" value="GAU22178.1"/>
    <property type="molecule type" value="Genomic_DNA"/>
</dbReference>
<evidence type="ECO:0008006" key="3">
    <source>
        <dbReference type="Google" id="ProtNLM"/>
    </source>
</evidence>
<keyword evidence="2" id="KW-1185">Reference proteome</keyword>
<evidence type="ECO:0000313" key="2">
    <source>
        <dbReference type="Proteomes" id="UP000242715"/>
    </source>
</evidence>
<dbReference type="Proteomes" id="UP000242715">
    <property type="component" value="Unassembled WGS sequence"/>
</dbReference>
<dbReference type="PANTHER" id="PTHR47481">
    <property type="match status" value="1"/>
</dbReference>